<comment type="caution">
    <text evidence="1">The sequence shown here is derived from an EMBL/GenBank/DDBJ whole genome shotgun (WGS) entry which is preliminary data.</text>
</comment>
<proteinExistence type="predicted"/>
<sequence length="142" mass="15740">YSIHGSNWSIEEVVASQSAWVYDCSEPKARGLPQEAVWLHRAGVPSMVTLPCLHDGYVRGVLILGLPCKMVSPQLLVALRQLAYQVTPFVVEANPELAPWLCQPRLQRFRSSNEIAATILDDIVNLDKILMLTLTASANTQK</sequence>
<dbReference type="EMBL" id="BLLF01001034">
    <property type="protein sequence ID" value="GFH16680.1"/>
    <property type="molecule type" value="Genomic_DNA"/>
</dbReference>
<name>A0A699Z546_HAELA</name>
<protein>
    <submittedName>
        <fullName evidence="1">Uncharacterized protein</fullName>
    </submittedName>
</protein>
<dbReference type="AlphaFoldDB" id="A0A699Z546"/>
<keyword evidence="2" id="KW-1185">Reference proteome</keyword>
<accession>A0A699Z546</accession>
<gene>
    <name evidence="1" type="ORF">HaLaN_13147</name>
</gene>
<feature type="non-terminal residue" evidence="1">
    <location>
        <position position="1"/>
    </location>
</feature>
<evidence type="ECO:0000313" key="2">
    <source>
        <dbReference type="Proteomes" id="UP000485058"/>
    </source>
</evidence>
<dbReference type="Proteomes" id="UP000485058">
    <property type="component" value="Unassembled WGS sequence"/>
</dbReference>
<reference evidence="1 2" key="1">
    <citation type="submission" date="2020-02" db="EMBL/GenBank/DDBJ databases">
        <title>Draft genome sequence of Haematococcus lacustris strain NIES-144.</title>
        <authorList>
            <person name="Morimoto D."/>
            <person name="Nakagawa S."/>
            <person name="Yoshida T."/>
            <person name="Sawayama S."/>
        </authorList>
    </citation>
    <scope>NUCLEOTIDE SEQUENCE [LARGE SCALE GENOMIC DNA]</scope>
    <source>
        <strain evidence="1 2">NIES-144</strain>
    </source>
</reference>
<organism evidence="1 2">
    <name type="scientific">Haematococcus lacustris</name>
    <name type="common">Green alga</name>
    <name type="synonym">Haematococcus pluvialis</name>
    <dbReference type="NCBI Taxonomy" id="44745"/>
    <lineage>
        <taxon>Eukaryota</taxon>
        <taxon>Viridiplantae</taxon>
        <taxon>Chlorophyta</taxon>
        <taxon>core chlorophytes</taxon>
        <taxon>Chlorophyceae</taxon>
        <taxon>CS clade</taxon>
        <taxon>Chlamydomonadales</taxon>
        <taxon>Haematococcaceae</taxon>
        <taxon>Haematococcus</taxon>
    </lineage>
</organism>
<evidence type="ECO:0000313" key="1">
    <source>
        <dbReference type="EMBL" id="GFH16680.1"/>
    </source>
</evidence>
<feature type="non-terminal residue" evidence="1">
    <location>
        <position position="142"/>
    </location>
</feature>